<dbReference type="Proteomes" id="UP000233750">
    <property type="component" value="Unassembled WGS sequence"/>
</dbReference>
<dbReference type="RefSeq" id="WP_101439163.1">
    <property type="nucleotide sequence ID" value="NZ_JACJHR010000044.1"/>
</dbReference>
<dbReference type="SMART" id="SM00347">
    <property type="entry name" value="HTH_MARR"/>
    <property type="match status" value="1"/>
</dbReference>
<feature type="domain" description="HTH marR-type" evidence="1">
    <location>
        <begin position="11"/>
        <end position="141"/>
    </location>
</feature>
<dbReference type="InterPro" id="IPR036390">
    <property type="entry name" value="WH_DNA-bd_sf"/>
</dbReference>
<keyword evidence="3" id="KW-0238">DNA-binding</keyword>
<dbReference type="PROSITE" id="PS50995">
    <property type="entry name" value="HTH_MARR_2"/>
    <property type="match status" value="1"/>
</dbReference>
<dbReference type="EMBL" id="PJMY01000003">
    <property type="protein sequence ID" value="PKV96274.1"/>
    <property type="molecule type" value="Genomic_DNA"/>
</dbReference>
<evidence type="ECO:0000313" key="4">
    <source>
        <dbReference type="Proteomes" id="UP000233750"/>
    </source>
</evidence>
<comment type="caution">
    <text evidence="3">The sequence shown here is derived from an EMBL/GenBank/DDBJ whole genome shotgun (WGS) entry which is preliminary data.</text>
</comment>
<proteinExistence type="predicted"/>
<dbReference type="PANTHER" id="PTHR33164">
    <property type="entry name" value="TRANSCRIPTIONAL REGULATOR, MARR FAMILY"/>
    <property type="match status" value="1"/>
</dbReference>
<dbReference type="GO" id="GO:0003700">
    <property type="term" value="F:DNA-binding transcription factor activity"/>
    <property type="evidence" value="ECO:0007669"/>
    <property type="project" value="InterPro"/>
</dbReference>
<dbReference type="Gene3D" id="1.10.10.10">
    <property type="entry name" value="Winged helix-like DNA-binding domain superfamily/Winged helix DNA-binding domain"/>
    <property type="match status" value="1"/>
</dbReference>
<dbReference type="Proteomes" id="UP000550260">
    <property type="component" value="Unassembled WGS sequence"/>
</dbReference>
<sequence length="142" mass="15863">MPGEGRDGDALDAIHRAMILFSRGSRVRSNELYEGLGFVQYTMLSSIDLADCAHAADLAQEYGLDPSTVSRQLAELENAGLLVRGPDPRHSRRQRLELTETGHRALAVTRAAQRERLEERLRDWPSGDVAEFARLLSKFVES</sequence>
<name>A0A2N3WQX1_9PSEU</name>
<evidence type="ECO:0000259" key="1">
    <source>
        <dbReference type="PROSITE" id="PS50995"/>
    </source>
</evidence>
<evidence type="ECO:0000313" key="5">
    <source>
        <dbReference type="Proteomes" id="UP000550260"/>
    </source>
</evidence>
<dbReference type="InterPro" id="IPR000835">
    <property type="entry name" value="HTH_MarR-typ"/>
</dbReference>
<dbReference type="GO" id="GO:0003677">
    <property type="term" value="F:DNA binding"/>
    <property type="evidence" value="ECO:0007669"/>
    <property type="project" value="UniProtKB-KW"/>
</dbReference>
<dbReference type="EMBL" id="JACJHR010000044">
    <property type="protein sequence ID" value="MBB2502823.1"/>
    <property type="molecule type" value="Genomic_DNA"/>
</dbReference>
<accession>A0A2N3WQX1</accession>
<protein>
    <submittedName>
        <fullName evidence="3">DNA-binding MarR family transcriptional regulator</fullName>
    </submittedName>
    <submittedName>
        <fullName evidence="2">Winged helix-turn-helix transcriptional regulator</fullName>
    </submittedName>
</protein>
<gene>
    <name evidence="3" type="ORF">ATK30_7212</name>
    <name evidence="2" type="ORF">H5411_27260</name>
</gene>
<dbReference type="InterPro" id="IPR039422">
    <property type="entry name" value="MarR/SlyA-like"/>
</dbReference>
<evidence type="ECO:0000313" key="3">
    <source>
        <dbReference type="EMBL" id="PKV96274.1"/>
    </source>
</evidence>
<dbReference type="OrthoDB" id="3239785at2"/>
<reference evidence="3 4" key="1">
    <citation type="submission" date="2017-12" db="EMBL/GenBank/DDBJ databases">
        <title>Sequencing the genomes of 1000 Actinobacteria strains.</title>
        <authorList>
            <person name="Klenk H.-P."/>
        </authorList>
    </citation>
    <scope>NUCLEOTIDE SEQUENCE [LARGE SCALE GENOMIC DNA]</scope>
    <source>
        <strain evidence="3 4">DSM 45165</strain>
    </source>
</reference>
<dbReference type="GO" id="GO:0006950">
    <property type="term" value="P:response to stress"/>
    <property type="evidence" value="ECO:0007669"/>
    <property type="project" value="TreeGrafter"/>
</dbReference>
<dbReference type="SUPFAM" id="SSF46785">
    <property type="entry name" value="Winged helix' DNA-binding domain"/>
    <property type="match status" value="1"/>
</dbReference>
<dbReference type="Pfam" id="PF12802">
    <property type="entry name" value="MarR_2"/>
    <property type="match status" value="1"/>
</dbReference>
<dbReference type="AlphaFoldDB" id="A0A2N3WQX1"/>
<accession>A0A8E1W275</accession>
<keyword evidence="4" id="KW-1185">Reference proteome</keyword>
<dbReference type="InterPro" id="IPR036388">
    <property type="entry name" value="WH-like_DNA-bd_sf"/>
</dbReference>
<reference evidence="2 5" key="2">
    <citation type="submission" date="2020-08" db="EMBL/GenBank/DDBJ databases">
        <title>Amycolatopsis echigonensis JCM 21831.</title>
        <authorList>
            <person name="Tedsree N."/>
            <person name="Kuncharoen N."/>
            <person name="Likhitwitayawuid K."/>
            <person name="Tanasupawat S."/>
        </authorList>
    </citation>
    <scope>NUCLEOTIDE SEQUENCE [LARGE SCALE GENOMIC DNA]</scope>
    <source>
        <strain evidence="2 5">JCM 21831</strain>
    </source>
</reference>
<organism evidence="3 4">
    <name type="scientific">Amycolatopsis echigonensis</name>
    <dbReference type="NCBI Taxonomy" id="2576905"/>
    <lineage>
        <taxon>Bacteria</taxon>
        <taxon>Bacillati</taxon>
        <taxon>Actinomycetota</taxon>
        <taxon>Actinomycetes</taxon>
        <taxon>Pseudonocardiales</taxon>
        <taxon>Pseudonocardiaceae</taxon>
        <taxon>Amycolatopsis</taxon>
    </lineage>
</organism>
<dbReference type="CDD" id="cd00090">
    <property type="entry name" value="HTH_ARSR"/>
    <property type="match status" value="1"/>
</dbReference>
<dbReference type="InterPro" id="IPR011991">
    <property type="entry name" value="ArsR-like_HTH"/>
</dbReference>
<dbReference type="PANTHER" id="PTHR33164:SF57">
    <property type="entry name" value="MARR-FAMILY TRANSCRIPTIONAL REGULATOR"/>
    <property type="match status" value="1"/>
</dbReference>
<evidence type="ECO:0000313" key="2">
    <source>
        <dbReference type="EMBL" id="MBB2502823.1"/>
    </source>
</evidence>